<feature type="domain" description="CARDB" evidence="2">
    <location>
        <begin position="198"/>
        <end position="291"/>
    </location>
</feature>
<gene>
    <name evidence="3" type="ORF">Rsub_12432</name>
</gene>
<dbReference type="InterPro" id="IPR011635">
    <property type="entry name" value="CARDB"/>
</dbReference>
<dbReference type="EMBL" id="BDRX01000170">
    <property type="protein sequence ID" value="GBF99719.1"/>
    <property type="molecule type" value="Genomic_DNA"/>
</dbReference>
<evidence type="ECO:0000313" key="3">
    <source>
        <dbReference type="EMBL" id="GBF99719.1"/>
    </source>
</evidence>
<dbReference type="Gene3D" id="2.60.40.10">
    <property type="entry name" value="Immunoglobulins"/>
    <property type="match status" value="1"/>
</dbReference>
<dbReference type="Pfam" id="PF07705">
    <property type="entry name" value="CARDB"/>
    <property type="match status" value="1"/>
</dbReference>
<comment type="caution">
    <text evidence="3">The sequence shown here is derived from an EMBL/GenBank/DDBJ whole genome shotgun (WGS) entry which is preliminary data.</text>
</comment>
<accession>A0A2V0PJJ5</accession>
<dbReference type="Proteomes" id="UP000247498">
    <property type="component" value="Unassembled WGS sequence"/>
</dbReference>
<dbReference type="InParanoid" id="A0A2V0PJJ5"/>
<dbReference type="InterPro" id="IPR013783">
    <property type="entry name" value="Ig-like_fold"/>
</dbReference>
<name>A0A2V0PJJ5_9CHLO</name>
<evidence type="ECO:0000256" key="1">
    <source>
        <dbReference type="SAM" id="SignalP"/>
    </source>
</evidence>
<proteinExistence type="predicted"/>
<evidence type="ECO:0000313" key="4">
    <source>
        <dbReference type="Proteomes" id="UP000247498"/>
    </source>
</evidence>
<feature type="signal peptide" evidence="1">
    <location>
        <begin position="1"/>
        <end position="28"/>
    </location>
</feature>
<dbReference type="OrthoDB" id="561751at2759"/>
<organism evidence="3 4">
    <name type="scientific">Raphidocelis subcapitata</name>
    <dbReference type="NCBI Taxonomy" id="307507"/>
    <lineage>
        <taxon>Eukaryota</taxon>
        <taxon>Viridiplantae</taxon>
        <taxon>Chlorophyta</taxon>
        <taxon>core chlorophytes</taxon>
        <taxon>Chlorophyceae</taxon>
        <taxon>CS clade</taxon>
        <taxon>Sphaeropleales</taxon>
        <taxon>Selenastraceae</taxon>
        <taxon>Raphidocelis</taxon>
    </lineage>
</organism>
<reference evidence="3 4" key="1">
    <citation type="journal article" date="2018" name="Sci. Rep.">
        <title>Raphidocelis subcapitata (=Pseudokirchneriella subcapitata) provides an insight into genome evolution and environmental adaptations in the Sphaeropleales.</title>
        <authorList>
            <person name="Suzuki S."/>
            <person name="Yamaguchi H."/>
            <person name="Nakajima N."/>
            <person name="Kawachi M."/>
        </authorList>
    </citation>
    <scope>NUCLEOTIDE SEQUENCE [LARGE SCALE GENOMIC DNA]</scope>
    <source>
        <strain evidence="3 4">NIES-35</strain>
    </source>
</reference>
<keyword evidence="4" id="KW-1185">Reference proteome</keyword>
<evidence type="ECO:0000259" key="2">
    <source>
        <dbReference type="Pfam" id="PF07705"/>
    </source>
</evidence>
<keyword evidence="1" id="KW-0732">Signal</keyword>
<feature type="chain" id="PRO_5015944549" description="CARDB domain-containing protein" evidence="1">
    <location>
        <begin position="29"/>
        <end position="459"/>
    </location>
</feature>
<protein>
    <recommendedName>
        <fullName evidence="2">CARDB domain-containing protein</fullName>
    </recommendedName>
</protein>
<sequence>MTPRCRRRAALLAALVAVCVQLAGQAEAADLRLRLAASGLPFADSAAVLLGGQAATLFGALDPPKPAHPQPEASVQLTLWVFSEGNQTTPEGVKVAFYNDYNPFSGAPMRCGDPGSPTVVAQLPPIDPLRIYKLQVSLPARASTGQAFFNAIVDVDCRANPYVAYGSVHQYLVTPPDQKAPDLTPTGIILPLALMGSTLDTGPTTPVANATAKMAFGVWNAGNAPSPAGVTVVLYSDVKRASWPGCNKSSSGFVTATLPSIGPGKTHKVKVEAVAAATPGKATAQVVVDPDCRLPSLELGRPRLLAYETSEALPRLTVPQALKKMSIGWEVSTAPGSPKPGASVSVKARVTNQGAVEGTPGKLLVYLAPYTIEGGVVAEPVSWTGCGNYTGQTADFSSVVVKPGKAKKLKVKRVPLPADAAPGSWWMAGVLVDVDCSNNNGAPNFNSGTSYFNTFPVKA</sequence>
<dbReference type="AlphaFoldDB" id="A0A2V0PJJ5"/>